<gene>
    <name evidence="2" type="ORF">PMAYCL1PPCAC_22122</name>
</gene>
<feature type="region of interest" description="Disordered" evidence="1">
    <location>
        <begin position="33"/>
        <end position="59"/>
    </location>
</feature>
<protein>
    <submittedName>
        <fullName evidence="2">Uncharacterized protein</fullName>
    </submittedName>
</protein>
<evidence type="ECO:0000313" key="3">
    <source>
        <dbReference type="Proteomes" id="UP001328107"/>
    </source>
</evidence>
<feature type="compositionally biased region" description="Low complexity" evidence="1">
    <location>
        <begin position="138"/>
        <end position="180"/>
    </location>
</feature>
<reference evidence="3" key="1">
    <citation type="submission" date="2022-10" db="EMBL/GenBank/DDBJ databases">
        <title>Genome assembly of Pristionchus species.</title>
        <authorList>
            <person name="Yoshida K."/>
            <person name="Sommer R.J."/>
        </authorList>
    </citation>
    <scope>NUCLEOTIDE SEQUENCE [LARGE SCALE GENOMIC DNA]</scope>
    <source>
        <strain evidence="3">RS5460</strain>
    </source>
</reference>
<keyword evidence="3" id="KW-1185">Reference proteome</keyword>
<organism evidence="2 3">
    <name type="scientific">Pristionchus mayeri</name>
    <dbReference type="NCBI Taxonomy" id="1317129"/>
    <lineage>
        <taxon>Eukaryota</taxon>
        <taxon>Metazoa</taxon>
        <taxon>Ecdysozoa</taxon>
        <taxon>Nematoda</taxon>
        <taxon>Chromadorea</taxon>
        <taxon>Rhabditida</taxon>
        <taxon>Rhabditina</taxon>
        <taxon>Diplogasteromorpha</taxon>
        <taxon>Diplogasteroidea</taxon>
        <taxon>Neodiplogasteridae</taxon>
        <taxon>Pristionchus</taxon>
    </lineage>
</organism>
<dbReference type="Proteomes" id="UP001328107">
    <property type="component" value="Unassembled WGS sequence"/>
</dbReference>
<feature type="non-terminal residue" evidence="2">
    <location>
        <position position="187"/>
    </location>
</feature>
<evidence type="ECO:0000256" key="1">
    <source>
        <dbReference type="SAM" id="MobiDB-lite"/>
    </source>
</evidence>
<feature type="region of interest" description="Disordered" evidence="1">
    <location>
        <begin position="73"/>
        <end position="187"/>
    </location>
</feature>
<feature type="compositionally biased region" description="Low complexity" evidence="1">
    <location>
        <begin position="88"/>
        <end position="130"/>
    </location>
</feature>
<accession>A0AAN5I4H2</accession>
<sequence length="187" mass="20425">MASLGFDPVRTHSEKLAYVNHCLRVLNARPTLNIKPKDLPKSPAPVRGRSTSFHARERKRVVAVENERLLNKLTAIDNRPSQHPTTPSRSLSRSSSNRNSASRYSYFSDRSSRASSLSKTSTVSKYSKATSKPESTASSSAHVRKSLSSSHSSTTSTSSSASSKTSDTTTSESSKSTMSRDSLERKQ</sequence>
<evidence type="ECO:0000313" key="2">
    <source>
        <dbReference type="EMBL" id="GMR51927.1"/>
    </source>
</evidence>
<comment type="caution">
    <text evidence="2">The sequence shown here is derived from an EMBL/GenBank/DDBJ whole genome shotgun (WGS) entry which is preliminary data.</text>
</comment>
<dbReference type="AlphaFoldDB" id="A0AAN5I4H2"/>
<dbReference type="EMBL" id="BTRK01000005">
    <property type="protein sequence ID" value="GMR51927.1"/>
    <property type="molecule type" value="Genomic_DNA"/>
</dbReference>
<proteinExistence type="predicted"/>
<name>A0AAN5I4H2_9BILA</name>